<evidence type="ECO:0000313" key="1">
    <source>
        <dbReference type="EMBL" id="MBW4545010.1"/>
    </source>
</evidence>
<dbReference type="AlphaFoldDB" id="A0A951U9L0"/>
<evidence type="ECO:0000313" key="2">
    <source>
        <dbReference type="Proteomes" id="UP000753908"/>
    </source>
</evidence>
<name>A0A951U9L0_9CYAN</name>
<gene>
    <name evidence="1" type="ORF">KME25_11270</name>
</gene>
<dbReference type="EMBL" id="JAHHIF010000012">
    <property type="protein sequence ID" value="MBW4545010.1"/>
    <property type="molecule type" value="Genomic_DNA"/>
</dbReference>
<accession>A0A951U9L0</accession>
<sequence length="80" mass="8965">MNKMPFDRPSNSEDELLPEYQFDYKKAKPNHFANRSGKPKLTVVVLDEDVAQVFSRPESVNKVLRALIEAMPQASSGGTV</sequence>
<dbReference type="Proteomes" id="UP000753908">
    <property type="component" value="Unassembled WGS sequence"/>
</dbReference>
<organism evidence="1 2">
    <name type="scientific">Symplocastrum torsivum CPER-KK1</name>
    <dbReference type="NCBI Taxonomy" id="450513"/>
    <lineage>
        <taxon>Bacteria</taxon>
        <taxon>Bacillati</taxon>
        <taxon>Cyanobacteriota</taxon>
        <taxon>Cyanophyceae</taxon>
        <taxon>Oscillatoriophycideae</taxon>
        <taxon>Oscillatoriales</taxon>
        <taxon>Microcoleaceae</taxon>
        <taxon>Symplocastrum</taxon>
    </lineage>
</organism>
<reference evidence="1" key="2">
    <citation type="journal article" date="2022" name="Microbiol. Resour. Announc.">
        <title>Metagenome Sequencing to Explore Phylogenomics of Terrestrial Cyanobacteria.</title>
        <authorList>
            <person name="Ward R.D."/>
            <person name="Stajich J.E."/>
            <person name="Johansen J.R."/>
            <person name="Huntemann M."/>
            <person name="Clum A."/>
            <person name="Foster B."/>
            <person name="Foster B."/>
            <person name="Roux S."/>
            <person name="Palaniappan K."/>
            <person name="Varghese N."/>
            <person name="Mukherjee S."/>
            <person name="Reddy T.B.K."/>
            <person name="Daum C."/>
            <person name="Copeland A."/>
            <person name="Chen I.A."/>
            <person name="Ivanova N.N."/>
            <person name="Kyrpides N.C."/>
            <person name="Shapiro N."/>
            <person name="Eloe-Fadrosh E.A."/>
            <person name="Pietrasiak N."/>
        </authorList>
    </citation>
    <scope>NUCLEOTIDE SEQUENCE</scope>
    <source>
        <strain evidence="1">CPER-KK1</strain>
    </source>
</reference>
<reference evidence="1" key="1">
    <citation type="submission" date="2021-05" db="EMBL/GenBank/DDBJ databases">
        <authorList>
            <person name="Pietrasiak N."/>
            <person name="Ward R."/>
            <person name="Stajich J.E."/>
            <person name="Kurbessoian T."/>
        </authorList>
    </citation>
    <scope>NUCLEOTIDE SEQUENCE</scope>
    <source>
        <strain evidence="1">CPER-KK1</strain>
    </source>
</reference>
<proteinExistence type="predicted"/>
<protein>
    <submittedName>
        <fullName evidence="1">Uncharacterized protein</fullName>
    </submittedName>
</protein>
<comment type="caution">
    <text evidence="1">The sequence shown here is derived from an EMBL/GenBank/DDBJ whole genome shotgun (WGS) entry which is preliminary data.</text>
</comment>